<keyword evidence="3" id="KW-1185">Reference proteome</keyword>
<sequence>MTGVTIEAWRGKQGPAQCLRCQSLRHSSVNCHRRMACVRCAGEHRAADCTRPRDMPATCANCGGPHPACHSSCPVRKEEEQNQRAGTFSRTGPSRPLRQRRNDHPQDNVSHPAMGATPAVAPSTSGVAPTGDVDDFVTVRRRTRRGGRRRGRAPPSLAAQEASRAAALHAVTTDVAYRAAAAATTLPPPRSRTRSRALRPQMEEALAAIANILQAVQAGDNLAPLFMRAASALKGPTRGRSRRQWGVSVSFIGMRVASRVRPHT</sequence>
<dbReference type="Proteomes" id="UP000663880">
    <property type="component" value="Unassembled WGS sequence"/>
</dbReference>
<evidence type="ECO:0000313" key="3">
    <source>
        <dbReference type="Proteomes" id="UP000663880"/>
    </source>
</evidence>
<name>A0A821UGH8_9NEOP</name>
<feature type="compositionally biased region" description="Polar residues" evidence="1">
    <location>
        <begin position="83"/>
        <end position="92"/>
    </location>
</feature>
<feature type="region of interest" description="Disordered" evidence="1">
    <location>
        <begin position="80"/>
        <end position="132"/>
    </location>
</feature>
<evidence type="ECO:0000256" key="1">
    <source>
        <dbReference type="SAM" id="MobiDB-lite"/>
    </source>
</evidence>
<reference evidence="2" key="1">
    <citation type="submission" date="2021-02" db="EMBL/GenBank/DDBJ databases">
        <authorList>
            <person name="Steward A R."/>
        </authorList>
    </citation>
    <scope>NUCLEOTIDE SEQUENCE</scope>
</reference>
<comment type="caution">
    <text evidence="2">The sequence shown here is derived from an EMBL/GenBank/DDBJ whole genome shotgun (WGS) entry which is preliminary data.</text>
</comment>
<accession>A0A821UGH8</accession>
<proteinExistence type="predicted"/>
<organism evidence="2 3">
    <name type="scientific">Pieris macdunnoughi</name>
    <dbReference type="NCBI Taxonomy" id="345717"/>
    <lineage>
        <taxon>Eukaryota</taxon>
        <taxon>Metazoa</taxon>
        <taxon>Ecdysozoa</taxon>
        <taxon>Arthropoda</taxon>
        <taxon>Hexapoda</taxon>
        <taxon>Insecta</taxon>
        <taxon>Pterygota</taxon>
        <taxon>Neoptera</taxon>
        <taxon>Endopterygota</taxon>
        <taxon>Lepidoptera</taxon>
        <taxon>Glossata</taxon>
        <taxon>Ditrysia</taxon>
        <taxon>Papilionoidea</taxon>
        <taxon>Pieridae</taxon>
        <taxon>Pierinae</taxon>
        <taxon>Pieris</taxon>
    </lineage>
</organism>
<evidence type="ECO:0000313" key="2">
    <source>
        <dbReference type="EMBL" id="CAF4889636.1"/>
    </source>
</evidence>
<dbReference type="EMBL" id="CAJOBZ010000031">
    <property type="protein sequence ID" value="CAF4889636.1"/>
    <property type="molecule type" value="Genomic_DNA"/>
</dbReference>
<dbReference type="AlphaFoldDB" id="A0A821UGH8"/>
<protein>
    <submittedName>
        <fullName evidence="2">Uncharacterized protein</fullName>
    </submittedName>
</protein>
<dbReference type="OrthoDB" id="6379801at2759"/>
<gene>
    <name evidence="2" type="ORF">PMACD_LOCUS10342</name>
</gene>